<proteinExistence type="predicted"/>
<keyword evidence="8" id="KW-1185">Reference proteome</keyword>
<name>A0AAN6ST70_9PEZI</name>
<evidence type="ECO:0000256" key="1">
    <source>
        <dbReference type="ARBA" id="ARBA00004141"/>
    </source>
</evidence>
<feature type="transmembrane region" description="Helical" evidence="5">
    <location>
        <begin position="167"/>
        <end position="190"/>
    </location>
</feature>
<evidence type="ECO:0000256" key="5">
    <source>
        <dbReference type="SAM" id="Phobius"/>
    </source>
</evidence>
<feature type="transmembrane region" description="Helical" evidence="5">
    <location>
        <begin position="485"/>
        <end position="505"/>
    </location>
</feature>
<feature type="transmembrane region" description="Helical" evidence="5">
    <location>
        <begin position="335"/>
        <end position="365"/>
    </location>
</feature>
<dbReference type="AlphaFoldDB" id="A0AAN6ST70"/>
<dbReference type="Proteomes" id="UP001303115">
    <property type="component" value="Unassembled WGS sequence"/>
</dbReference>
<dbReference type="Gene3D" id="1.20.1250.20">
    <property type="entry name" value="MFS general substrate transporter like domains"/>
    <property type="match status" value="1"/>
</dbReference>
<organism evidence="7 8">
    <name type="scientific">Parachaetomium inaequale</name>
    <dbReference type="NCBI Taxonomy" id="2588326"/>
    <lineage>
        <taxon>Eukaryota</taxon>
        <taxon>Fungi</taxon>
        <taxon>Dikarya</taxon>
        <taxon>Ascomycota</taxon>
        <taxon>Pezizomycotina</taxon>
        <taxon>Sordariomycetes</taxon>
        <taxon>Sordariomycetidae</taxon>
        <taxon>Sordariales</taxon>
        <taxon>Chaetomiaceae</taxon>
        <taxon>Parachaetomium</taxon>
    </lineage>
</organism>
<evidence type="ECO:0000313" key="7">
    <source>
        <dbReference type="EMBL" id="KAK4041226.1"/>
    </source>
</evidence>
<keyword evidence="2 5" id="KW-0812">Transmembrane</keyword>
<feature type="transmembrane region" description="Helical" evidence="5">
    <location>
        <begin position="197"/>
        <end position="219"/>
    </location>
</feature>
<feature type="domain" description="Major facilitator superfamily (MFS) profile" evidence="6">
    <location>
        <begin position="72"/>
        <end position="556"/>
    </location>
</feature>
<evidence type="ECO:0000313" key="8">
    <source>
        <dbReference type="Proteomes" id="UP001303115"/>
    </source>
</evidence>
<evidence type="ECO:0000259" key="6">
    <source>
        <dbReference type="PROSITE" id="PS50850"/>
    </source>
</evidence>
<feature type="transmembrane region" description="Helical" evidence="5">
    <location>
        <begin position="225"/>
        <end position="246"/>
    </location>
</feature>
<reference evidence="8" key="1">
    <citation type="journal article" date="2023" name="Mol. Phylogenet. Evol.">
        <title>Genome-scale phylogeny and comparative genomics of the fungal order Sordariales.</title>
        <authorList>
            <person name="Hensen N."/>
            <person name="Bonometti L."/>
            <person name="Westerberg I."/>
            <person name="Brannstrom I.O."/>
            <person name="Guillou S."/>
            <person name="Cros-Aarteil S."/>
            <person name="Calhoun S."/>
            <person name="Haridas S."/>
            <person name="Kuo A."/>
            <person name="Mondo S."/>
            <person name="Pangilinan J."/>
            <person name="Riley R."/>
            <person name="LaButti K."/>
            <person name="Andreopoulos B."/>
            <person name="Lipzen A."/>
            <person name="Chen C."/>
            <person name="Yan M."/>
            <person name="Daum C."/>
            <person name="Ng V."/>
            <person name="Clum A."/>
            <person name="Steindorff A."/>
            <person name="Ohm R.A."/>
            <person name="Martin F."/>
            <person name="Silar P."/>
            <person name="Natvig D.O."/>
            <person name="Lalanne C."/>
            <person name="Gautier V."/>
            <person name="Ament-Velasquez S.L."/>
            <person name="Kruys A."/>
            <person name="Hutchinson M.I."/>
            <person name="Powell A.J."/>
            <person name="Barry K."/>
            <person name="Miller A.N."/>
            <person name="Grigoriev I.V."/>
            <person name="Debuchy R."/>
            <person name="Gladieux P."/>
            <person name="Hiltunen Thoren M."/>
            <person name="Johannesson H."/>
        </authorList>
    </citation>
    <scope>NUCLEOTIDE SEQUENCE [LARGE SCALE GENOMIC DNA]</scope>
    <source>
        <strain evidence="8">CBS 284.82</strain>
    </source>
</reference>
<dbReference type="SUPFAM" id="SSF103473">
    <property type="entry name" value="MFS general substrate transporter"/>
    <property type="match status" value="1"/>
</dbReference>
<sequence length="556" mass="61502">MPFGILDCKKMEVVPGTAFMTDQDDLPPEYSEIPREQLKHGTGRYADVILVPQPSDDPNDPLNWPQWRKELILFICGLSAAVVGAYGPMLSPGFLDIARTLDISLDVLAQSTAWLILCIGLGLFITNPLAKIIGRRPVYLAAIVIMFATSIWGATVKQYDSFLGSRIVAGLGMAPYEVLVQCTIGDMYFVHERATRIAVWNMFLLTGISGGALVAGYIIERDGYQWTFGVCAIFFGVLMLAVFFLVPETAYRRNAVTVVPSGEKGGAEGGVRRMKLGHEQKPEVVGATDDKEGSAGSVSPLIPKKQTYLQSLRVYTGRYSRAPGWKPFLRPVVMLFYPAVLWGFLVYGTVITWIVVFSVVNAAIFNAPPYNFSVSETGLISLSPFVMTIVGELVSGPLNDWICVYLTKKNKGIYEPEFRLPLMAVSLVLGIVGFYGFGATVHFQTHWTGPVLCFGFANMSLVFAATCVFGYIVDSYKEHNEEAFVAINARNLLTFGLTYFVNSWLQAQGALVVFCILGSLFVFVTLLAIPLWIYGKKCRSFTGRNPWLQRFMNDDH</sequence>
<comment type="subcellular location">
    <subcellularLocation>
        <location evidence="1">Membrane</location>
        <topology evidence="1">Multi-pass membrane protein</topology>
    </subcellularLocation>
</comment>
<dbReference type="Pfam" id="PF07690">
    <property type="entry name" value="MFS_1"/>
    <property type="match status" value="1"/>
</dbReference>
<dbReference type="EMBL" id="MU854361">
    <property type="protein sequence ID" value="KAK4041226.1"/>
    <property type="molecule type" value="Genomic_DNA"/>
</dbReference>
<feature type="transmembrane region" description="Helical" evidence="5">
    <location>
        <begin position="107"/>
        <end position="126"/>
    </location>
</feature>
<protein>
    <submittedName>
        <fullName evidence="7">Major facilitator superfamily domain-containing protein</fullName>
    </submittedName>
</protein>
<dbReference type="PANTHER" id="PTHR23502:SF20">
    <property type="entry name" value="TRANSPORTER, PUTATIVE (AFU_ORTHOLOGUE AFUA_6G13880)-RELATED"/>
    <property type="match status" value="1"/>
</dbReference>
<dbReference type="GO" id="GO:0005886">
    <property type="term" value="C:plasma membrane"/>
    <property type="evidence" value="ECO:0007669"/>
    <property type="project" value="TreeGrafter"/>
</dbReference>
<comment type="caution">
    <text evidence="7">The sequence shown here is derived from an EMBL/GenBank/DDBJ whole genome shotgun (WGS) entry which is preliminary data.</text>
</comment>
<dbReference type="InterPro" id="IPR011701">
    <property type="entry name" value="MFS"/>
</dbReference>
<feature type="transmembrane region" description="Helical" evidence="5">
    <location>
        <begin position="511"/>
        <end position="534"/>
    </location>
</feature>
<feature type="transmembrane region" description="Helical" evidence="5">
    <location>
        <begin position="138"/>
        <end position="155"/>
    </location>
</feature>
<feature type="transmembrane region" description="Helical" evidence="5">
    <location>
        <begin position="418"/>
        <end position="437"/>
    </location>
</feature>
<evidence type="ECO:0000256" key="4">
    <source>
        <dbReference type="ARBA" id="ARBA00023136"/>
    </source>
</evidence>
<feature type="transmembrane region" description="Helical" evidence="5">
    <location>
        <begin position="71"/>
        <end position="87"/>
    </location>
</feature>
<feature type="transmembrane region" description="Helical" evidence="5">
    <location>
        <begin position="449"/>
        <end position="473"/>
    </location>
</feature>
<keyword evidence="4 5" id="KW-0472">Membrane</keyword>
<dbReference type="PANTHER" id="PTHR23502">
    <property type="entry name" value="MAJOR FACILITATOR SUPERFAMILY"/>
    <property type="match status" value="1"/>
</dbReference>
<dbReference type="InterPro" id="IPR036259">
    <property type="entry name" value="MFS_trans_sf"/>
</dbReference>
<evidence type="ECO:0000256" key="3">
    <source>
        <dbReference type="ARBA" id="ARBA00022989"/>
    </source>
</evidence>
<evidence type="ECO:0000256" key="2">
    <source>
        <dbReference type="ARBA" id="ARBA00022692"/>
    </source>
</evidence>
<keyword evidence="3 5" id="KW-1133">Transmembrane helix</keyword>
<accession>A0AAN6ST70</accession>
<gene>
    <name evidence="7" type="ORF">C8A01DRAFT_14983</name>
</gene>
<dbReference type="InterPro" id="IPR020846">
    <property type="entry name" value="MFS_dom"/>
</dbReference>
<dbReference type="GO" id="GO:0022857">
    <property type="term" value="F:transmembrane transporter activity"/>
    <property type="evidence" value="ECO:0007669"/>
    <property type="project" value="InterPro"/>
</dbReference>
<dbReference type="PROSITE" id="PS50850">
    <property type="entry name" value="MFS"/>
    <property type="match status" value="1"/>
</dbReference>